<proteinExistence type="predicted"/>
<evidence type="ECO:0000313" key="2">
    <source>
        <dbReference type="Proteomes" id="UP000327493"/>
    </source>
</evidence>
<feature type="non-terminal residue" evidence="1">
    <location>
        <position position="158"/>
    </location>
</feature>
<protein>
    <submittedName>
        <fullName evidence="1">Uncharacterized protein</fullName>
    </submittedName>
</protein>
<dbReference type="AlphaFoldDB" id="A0A5J5CAI9"/>
<organism evidence="1 2">
    <name type="scientific">Etheostoma spectabile</name>
    <name type="common">orangethroat darter</name>
    <dbReference type="NCBI Taxonomy" id="54343"/>
    <lineage>
        <taxon>Eukaryota</taxon>
        <taxon>Metazoa</taxon>
        <taxon>Chordata</taxon>
        <taxon>Craniata</taxon>
        <taxon>Vertebrata</taxon>
        <taxon>Euteleostomi</taxon>
        <taxon>Actinopterygii</taxon>
        <taxon>Neopterygii</taxon>
        <taxon>Teleostei</taxon>
        <taxon>Neoteleostei</taxon>
        <taxon>Acanthomorphata</taxon>
        <taxon>Eupercaria</taxon>
        <taxon>Perciformes</taxon>
        <taxon>Percoidei</taxon>
        <taxon>Percidae</taxon>
        <taxon>Etheostomatinae</taxon>
        <taxon>Etheostoma</taxon>
    </lineage>
</organism>
<name>A0A5J5CAI9_9PERO</name>
<accession>A0A5J5CAI9</accession>
<comment type="caution">
    <text evidence="1">The sequence shown here is derived from an EMBL/GenBank/DDBJ whole genome shotgun (WGS) entry which is preliminary data.</text>
</comment>
<gene>
    <name evidence="1" type="ORF">FQN60_010658</name>
</gene>
<dbReference type="Proteomes" id="UP000327493">
    <property type="component" value="Unassembled WGS sequence"/>
</dbReference>
<reference evidence="1 2" key="1">
    <citation type="submission" date="2019-08" db="EMBL/GenBank/DDBJ databases">
        <title>A chromosome-level genome assembly, high-density linkage maps, and genome scans reveal the genomic architecture of hybrid incompatibilities underlying speciation via character displacement in darters (Percidae: Etheostominae).</title>
        <authorList>
            <person name="Moran R.L."/>
            <person name="Catchen J.M."/>
            <person name="Fuller R.C."/>
        </authorList>
    </citation>
    <scope>NUCLEOTIDE SEQUENCE [LARGE SCALE GENOMIC DNA]</scope>
    <source>
        <strain evidence="1">EspeVRDwgs_2016</strain>
        <tissue evidence="1">Muscle</tissue>
    </source>
</reference>
<dbReference type="EMBL" id="VOFY01000985">
    <property type="protein sequence ID" value="KAA8578223.1"/>
    <property type="molecule type" value="Genomic_DNA"/>
</dbReference>
<sequence length="158" mass="17626">MWSEVNASVNYPLKTALVELGDQEEVNMEDKTSKYCVSNQRHASWLGLASQKSQRHGMHTGSRGIPNELPKEGCRAKIPVDLLPDGSVAADLYQQEMGSTLKRESTFGCDPFPLKRPNNGLKLSLVLTLTCYHCMKMWFTITTALLKMQLGLLLISPE</sequence>
<keyword evidence="2" id="KW-1185">Reference proteome</keyword>
<evidence type="ECO:0000313" key="1">
    <source>
        <dbReference type="EMBL" id="KAA8578223.1"/>
    </source>
</evidence>